<comment type="caution">
    <text evidence="8">The sequence shown here is derived from an EMBL/GenBank/DDBJ whole genome shotgun (WGS) entry which is preliminary data.</text>
</comment>
<dbReference type="PANTHER" id="PTHR34138:SF1">
    <property type="entry name" value="CELL SHAPE-DETERMINING PROTEIN MREC"/>
    <property type="match status" value="1"/>
</dbReference>
<evidence type="ECO:0000256" key="2">
    <source>
        <dbReference type="ARBA" id="ARBA00013855"/>
    </source>
</evidence>
<dbReference type="InterPro" id="IPR007221">
    <property type="entry name" value="MreC"/>
</dbReference>
<name>A0ABT6ULJ3_9GAMM</name>
<feature type="region of interest" description="Disordered" evidence="6">
    <location>
        <begin position="284"/>
        <end position="325"/>
    </location>
</feature>
<dbReference type="PIRSF" id="PIRSF038471">
    <property type="entry name" value="MreC"/>
    <property type="match status" value="1"/>
</dbReference>
<evidence type="ECO:0000313" key="9">
    <source>
        <dbReference type="Proteomes" id="UP001229025"/>
    </source>
</evidence>
<evidence type="ECO:0000259" key="7">
    <source>
        <dbReference type="Pfam" id="PF04085"/>
    </source>
</evidence>
<dbReference type="Proteomes" id="UP001229025">
    <property type="component" value="Unassembled WGS sequence"/>
</dbReference>
<comment type="similarity">
    <text evidence="1 5">Belongs to the MreC family.</text>
</comment>
<dbReference type="Gene3D" id="2.40.10.340">
    <property type="entry name" value="Rod shape-determining protein MreC, domain 1"/>
    <property type="match status" value="1"/>
</dbReference>
<proteinExistence type="inferred from homology"/>
<sequence length="325" mass="35468">MKPLFTRGPVPGYRMLLCAVLSLALMFAEDRFSWMVDVRASMATLVSPVQWVVSLPTEGISWGALVFADQQELADENRALREQLLNLSSRVQRMASLTSENTRLRELLNAGQRSDIPYITSQLLTLDADPFSHRMVVDRGEQDGVRIGLPVLDAYGLVGQVISTSAYNSRVLMISDASHAVPVEINRNGLRFIAQGSGKIDQVDVLHVPDTADIRVGDLLVTSGLALRFPRGLPVARVTEVYHDPGKPFARVSAEPIAQLERSRNFLIQMPPPVDTDNLYVDDSLDELPRDNLAAPRPEGDDAAQGSAEDAADAQAPTDAAGENN</sequence>
<comment type="function">
    <text evidence="5">Involved in formation and maintenance of cell shape.</text>
</comment>
<dbReference type="InterPro" id="IPR055342">
    <property type="entry name" value="MreC_beta-barrel_core"/>
</dbReference>
<feature type="compositionally biased region" description="Low complexity" evidence="6">
    <location>
        <begin position="303"/>
        <end position="325"/>
    </location>
</feature>
<evidence type="ECO:0000256" key="3">
    <source>
        <dbReference type="ARBA" id="ARBA00022960"/>
    </source>
</evidence>
<dbReference type="Pfam" id="PF04085">
    <property type="entry name" value="MreC"/>
    <property type="match status" value="1"/>
</dbReference>
<evidence type="ECO:0000313" key="8">
    <source>
        <dbReference type="EMBL" id="MDI5883549.1"/>
    </source>
</evidence>
<protein>
    <recommendedName>
        <fullName evidence="2 5">Cell shape-determining protein MreC</fullName>
    </recommendedName>
    <alternativeName>
        <fullName evidence="4 5">Cell shape protein MreC</fullName>
    </alternativeName>
</protein>
<dbReference type="InterPro" id="IPR042175">
    <property type="entry name" value="Cell/Rod_MreC_2"/>
</dbReference>
<evidence type="ECO:0000256" key="4">
    <source>
        <dbReference type="ARBA" id="ARBA00032089"/>
    </source>
</evidence>
<accession>A0ABT6ULJ3</accession>
<organism evidence="8 9">
    <name type="scientific">Cobetia amphilecti</name>
    <dbReference type="NCBI Taxonomy" id="1055104"/>
    <lineage>
        <taxon>Bacteria</taxon>
        <taxon>Pseudomonadati</taxon>
        <taxon>Pseudomonadota</taxon>
        <taxon>Gammaproteobacteria</taxon>
        <taxon>Oceanospirillales</taxon>
        <taxon>Halomonadaceae</taxon>
        <taxon>Cobetia</taxon>
    </lineage>
</organism>
<keyword evidence="9" id="KW-1185">Reference proteome</keyword>
<dbReference type="RefSeq" id="WP_268750727.1">
    <property type="nucleotide sequence ID" value="NZ_CANLSP010000002.1"/>
</dbReference>
<evidence type="ECO:0000256" key="5">
    <source>
        <dbReference type="PIRNR" id="PIRNR038471"/>
    </source>
</evidence>
<dbReference type="InterPro" id="IPR042177">
    <property type="entry name" value="Cell/Rod_1"/>
</dbReference>
<feature type="domain" description="Rod shape-determining protein MreC beta-barrel core" evidence="7">
    <location>
        <begin position="127"/>
        <end position="268"/>
    </location>
</feature>
<dbReference type="Gene3D" id="2.40.10.350">
    <property type="entry name" value="Rod shape-determining protein MreC, domain 2"/>
    <property type="match status" value="1"/>
</dbReference>
<dbReference type="EMBL" id="JASCSA010000002">
    <property type="protein sequence ID" value="MDI5883549.1"/>
    <property type="molecule type" value="Genomic_DNA"/>
</dbReference>
<gene>
    <name evidence="8" type="primary">mreC</name>
    <name evidence="8" type="ORF">QLT01_04150</name>
</gene>
<evidence type="ECO:0000256" key="6">
    <source>
        <dbReference type="SAM" id="MobiDB-lite"/>
    </source>
</evidence>
<evidence type="ECO:0000256" key="1">
    <source>
        <dbReference type="ARBA" id="ARBA00009369"/>
    </source>
</evidence>
<dbReference type="PANTHER" id="PTHR34138">
    <property type="entry name" value="CELL SHAPE-DETERMINING PROTEIN MREC"/>
    <property type="match status" value="1"/>
</dbReference>
<reference evidence="9" key="1">
    <citation type="submission" date="2023-07" db="EMBL/GenBank/DDBJ databases">
        <title>Genome-based characterization of strain KMM 296 and proposal for reclassification of Cobetia litoralis and Cobetia pacifica, and emended description of the species Cobetia amphilecti and Cobetia marina.</title>
        <authorList>
            <person name="Balabanova L."/>
            <person name="Nedashkovskaya O."/>
        </authorList>
    </citation>
    <scope>NUCLEOTIDE SEQUENCE [LARGE SCALE GENOMIC DNA]</scope>
    <source>
        <strain evidence="9">NRIC 0815</strain>
    </source>
</reference>
<keyword evidence="3 5" id="KW-0133">Cell shape</keyword>
<dbReference type="NCBIfam" id="TIGR00219">
    <property type="entry name" value="mreC"/>
    <property type="match status" value="1"/>
</dbReference>